<dbReference type="EMBL" id="JXXN02000231">
    <property type="protein sequence ID" value="THD28126.1"/>
    <property type="molecule type" value="Genomic_DNA"/>
</dbReference>
<feature type="region of interest" description="Disordered" evidence="15">
    <location>
        <begin position="129"/>
        <end position="153"/>
    </location>
</feature>
<protein>
    <recommendedName>
        <fullName evidence="2">receptor protein-tyrosine kinase</fullName>
        <ecNumber evidence="2">2.7.10.1</ecNumber>
    </recommendedName>
</protein>
<keyword evidence="10" id="KW-0472">Membrane</keyword>
<keyword evidence="3" id="KW-0597">Phosphoprotein</keyword>
<keyword evidence="7 18" id="KW-0418">Kinase</keyword>
<dbReference type="InterPro" id="IPR000494">
    <property type="entry name" value="Rcpt_L-dom"/>
</dbReference>
<keyword evidence="8" id="KW-0067">ATP-binding</keyword>
<feature type="compositionally biased region" description="Basic and acidic residues" evidence="15">
    <location>
        <begin position="1569"/>
        <end position="1582"/>
    </location>
</feature>
<feature type="compositionally biased region" description="Polar residues" evidence="15">
    <location>
        <begin position="129"/>
        <end position="143"/>
    </location>
</feature>
<feature type="signal peptide" evidence="16">
    <location>
        <begin position="1"/>
        <end position="23"/>
    </location>
</feature>
<dbReference type="PROSITE" id="PS50011">
    <property type="entry name" value="PROTEIN_KINASE_DOM"/>
    <property type="match status" value="1"/>
</dbReference>
<dbReference type="InterPro" id="IPR050122">
    <property type="entry name" value="RTK"/>
</dbReference>
<evidence type="ECO:0000256" key="3">
    <source>
        <dbReference type="ARBA" id="ARBA00022553"/>
    </source>
</evidence>
<feature type="compositionally biased region" description="Low complexity" evidence="15">
    <location>
        <begin position="2348"/>
        <end position="2357"/>
    </location>
</feature>
<dbReference type="Proteomes" id="UP000230066">
    <property type="component" value="Unassembled WGS sequence"/>
</dbReference>
<dbReference type="Gene3D" id="1.10.510.10">
    <property type="entry name" value="Transferase(Phosphotransferase) domain 1"/>
    <property type="match status" value="1"/>
</dbReference>
<dbReference type="Pfam" id="PF07714">
    <property type="entry name" value="PK_Tyr_Ser-Thr"/>
    <property type="match status" value="1"/>
</dbReference>
<keyword evidence="13" id="KW-0325">Glycoprotein</keyword>
<evidence type="ECO:0000256" key="1">
    <source>
        <dbReference type="ARBA" id="ARBA00004479"/>
    </source>
</evidence>
<dbReference type="GO" id="GO:0008284">
    <property type="term" value="P:positive regulation of cell population proliferation"/>
    <property type="evidence" value="ECO:0007669"/>
    <property type="project" value="TreeGrafter"/>
</dbReference>
<comment type="catalytic activity">
    <reaction evidence="14">
        <text>L-tyrosyl-[protein] + ATP = O-phospho-L-tyrosyl-[protein] + ADP + H(+)</text>
        <dbReference type="Rhea" id="RHEA:10596"/>
        <dbReference type="Rhea" id="RHEA-COMP:10136"/>
        <dbReference type="Rhea" id="RHEA-COMP:20101"/>
        <dbReference type="ChEBI" id="CHEBI:15378"/>
        <dbReference type="ChEBI" id="CHEBI:30616"/>
        <dbReference type="ChEBI" id="CHEBI:46858"/>
        <dbReference type="ChEBI" id="CHEBI:61978"/>
        <dbReference type="ChEBI" id="CHEBI:456216"/>
        <dbReference type="EC" id="2.7.10.1"/>
    </reaction>
</comment>
<dbReference type="GO" id="GO:0009925">
    <property type="term" value="C:basal plasma membrane"/>
    <property type="evidence" value="ECO:0007669"/>
    <property type="project" value="TreeGrafter"/>
</dbReference>
<dbReference type="InterPro" id="IPR006211">
    <property type="entry name" value="Furin-like_Cys-rich_dom"/>
</dbReference>
<dbReference type="PRINTS" id="PR00109">
    <property type="entry name" value="TYRKINASE"/>
</dbReference>
<dbReference type="CDD" id="cd00064">
    <property type="entry name" value="FU"/>
    <property type="match status" value="4"/>
</dbReference>
<reference evidence="18" key="1">
    <citation type="submission" date="2019-03" db="EMBL/GenBank/DDBJ databases">
        <title>Improved annotation for the trematode Fasciola hepatica.</title>
        <authorList>
            <person name="Choi Y.-J."/>
            <person name="Martin J."/>
            <person name="Mitreva M."/>
        </authorList>
    </citation>
    <scope>NUCLEOTIDE SEQUENCE [LARGE SCALE GENOMIC DNA]</scope>
</reference>
<evidence type="ECO:0000313" key="19">
    <source>
        <dbReference type="Proteomes" id="UP000230066"/>
    </source>
</evidence>
<keyword evidence="19" id="KW-1185">Reference proteome</keyword>
<sequence>MSRCGLCQLLFALLLLTPPKVISTQPAILDPDIKHTEVNNDHLVHIIDPISGGSTERRSGQQSHRSVKRSQLEWQKELQQLKQKPQPQLPIQSPNTEVKQLHAKRDFTDQSMNSQKNEMDLSLLEPPSSISTQKQSEQRQFSDQPEPFHESPTQAESLEVDYLNPFIGSPKYAGKKICRSKSSWVDVTQPWSLLSARLGQNCSLIYGNLVIAGLTDADSISDLEQVEEISGYLVIHSVGRTVLRLPNLRLIRGHEFVQVKNRRVSLLVSSNYLVQTKPDQTAQSAMDQQFSFLRTLEIPRLISIVQHGVYFYDNPGLCYAPFTLKWADLLESAELQTVDLYPVHSQANVTRWLIYCHCQYSDSCRSSELDVTRTSWTDRPLLEINSKTTAADWDYHQTEVGKQSDLPHLETVRDVEATPLDTELPSFVTESSIYRVKRRILVSEEQAISPARTTESSEVIVTEDNEAVNTEKKILATEKSASQLPITVITLSDQIEQAILDPLTPKTSSSSENTVNSKPEIVMKLIEPQSIDVSQEEMSSVEEPVRVQLLVPRSPEKTQQKHDERKSMSEAVETDEELAPLTTIEPAEETDSKIRESNVLDESSTQPPKYVERIFNEELKPNKSVMKNIDLYLFSDFRVSSPKMPMFNHSTLRFNRSETVQQMLDSLRMLCHPKCPQIHGTRYCWGPELDQCQAIHKCQIRLCDGSNWCYRDPTSGTHSTQHRSAPKETDNKLDEYCCHTECAAGCSGPRSTDCNACLRHNLNGSCVAVCPATRVYDKSTYTWKNNPQGRLSFGWTCVEQCPTNYLRDGDNCVSHCGRPGTFPRNGQCVSCSEAQCPKSCSFSEIETVKGIDYLRRSSLRAMENCTTFHGDIKLSRQSFVGDPFHNITRADEGVRWSDLVQGLSGLREVTGILYISSGSDAPWLTNLTFLSKLEVIGGVSPHVLQARTININSNQHLEFLGLTSLRTIAHPTILITGNPNLCFTESIQWDSFVPTRSNLAGSNALDAHNQAPYVGAVRTGRVKREPYLALRERIQNEIERRLLQNLLSQLPGKINRPRSYSIPTIFVHGNAHPEFCRGKSASCARQCVTEMGCWGPGPFFCRECRHWSVPRLDGTRLCVDQCEHVPGYFTPSMSNAHAYVPTPSTTTPVPIGENAQAPDDSISAEGQSTITANVSCGTCSVNCRLENNACYGPGSDQCILPCRWVKDGPYCREMCPLGKFEDPVSRICHECDSVCSVPLGRIDRIPLLTTEVMNGPAEPNRAVCTGPGNWPGQGGCNYCRQTALRETLDKNNKLATRLECVETCPSDTYLHVVNLHYRGGSSTRSLAAVHTMNSWQSQSRTHHGTSLPWSHTDAVLFERFPREVQLQLASWLHNHTQPKLYGVARVCLPCHEQCARDPTDAKENKSSVFVSARASICLGPGPEQCMRCANASYMGRCVSHCPEGTYEIPRWQQFTSSESGQNMKELFVRISEAYMTAAVNDHSMWIRQMFHWHECLSCHSLCHSGCSGPSATQCHRCRVVKIYLNRAKTSWRCGFTCPILYKYQVRDHHTGDLVCSTRADRIRVFVDSASDKQEDGSGDRNQTHSVDSNELDETDTRFDSIQQYNVHFYLSGETAGTLAASAACFAFLLALSGLIYWAVMQQPSTSEPEFAEWFDKKQGQTSWSYRMSRTCERLWTRGRPRAGISQSDADGSRQALLNPAGQLRLMREKKYSQTMPESWSRSDMFSDVADYSMQHVGTVNYLDMLRGRDKPNMATLRIITESQLIRGPLIGSGAFGTVFCGIWRPQQISATKNGGSSFEPGLIGNSQMSLSPCTLSTSVSVVEADWPDRLEVSWTESGRVLRVRTQSREIAPLEIEAAGSATTPTEPTVNRATIEIPVAIKVLTDTADAQTNKELLEEAKVMATVDHPCCLRFLALCLTSRLQLVTQYMPLGSLLDFIKTRCDLVEVHTLMRWAHQIASGMAYLAMRGIIHRDLAARNVLVESLEQVRITDFGLAKCLEYIESEYHASGGRMPIKWLAIESIQDRIFSSKSDVWAYGVTVWEMCTFGRKPYGDIRARDLLGHLERGIRLPQPETVSLEFYSVLLQCWDADPTRRPNFTDLCMVMEKLSQNPSRYLFLTARIKAQQKARANRSASDEALEFLTNTLSTCPSTQTTDSSVTTTPVADSSAETEYLQMQFEWMRTLYVNSRVTTFPKCVQNLIDNNYTYLAQEPPPSTTQLVQSRNSSPPTATQPYCCLIVNPVQTTERPTVTRPQTLALQVAEQQESAPEERKVAPTDLLQLTNNNNNSREPSNFILSNALAVEKPRVARRSSSRSPIPVYLEPVEEEDSPFLTDQVNEVIAILECAGNANNTSSNKTSSDVDVTEMDNTSDMPGSVAYVRLEDYLEPRSQAN</sequence>
<feature type="compositionally biased region" description="Low complexity" evidence="15">
    <location>
        <begin position="79"/>
        <end position="90"/>
    </location>
</feature>
<evidence type="ECO:0000256" key="2">
    <source>
        <dbReference type="ARBA" id="ARBA00011902"/>
    </source>
</evidence>
<keyword evidence="9" id="KW-1133">Transmembrane helix</keyword>
<name>A0A4E0RJ13_FASHE</name>
<dbReference type="SUPFAM" id="SSF52058">
    <property type="entry name" value="L domain-like"/>
    <property type="match status" value="2"/>
</dbReference>
<dbReference type="PANTHER" id="PTHR24416">
    <property type="entry name" value="TYROSINE-PROTEIN KINASE RECEPTOR"/>
    <property type="match status" value="1"/>
</dbReference>
<feature type="region of interest" description="Disordered" evidence="15">
    <location>
        <begin position="2348"/>
        <end position="2372"/>
    </location>
</feature>
<evidence type="ECO:0000256" key="5">
    <source>
        <dbReference type="ARBA" id="ARBA00022692"/>
    </source>
</evidence>
<dbReference type="SMART" id="SM00261">
    <property type="entry name" value="FU"/>
    <property type="match status" value="6"/>
</dbReference>
<dbReference type="Pfam" id="PF00757">
    <property type="entry name" value="Furin-like"/>
    <property type="match status" value="1"/>
</dbReference>
<dbReference type="FunFam" id="1.10.510.10:FF:000027">
    <property type="entry name" value="Receptor protein-tyrosine kinase"/>
    <property type="match status" value="1"/>
</dbReference>
<evidence type="ECO:0000256" key="13">
    <source>
        <dbReference type="ARBA" id="ARBA00023180"/>
    </source>
</evidence>
<dbReference type="Gene3D" id="3.30.200.20">
    <property type="entry name" value="Phosphorylase Kinase, domain 1"/>
    <property type="match status" value="2"/>
</dbReference>
<dbReference type="SUPFAM" id="SSF56112">
    <property type="entry name" value="Protein kinase-like (PK-like)"/>
    <property type="match status" value="1"/>
</dbReference>
<keyword evidence="16" id="KW-0732">Signal</keyword>
<evidence type="ECO:0000256" key="6">
    <source>
        <dbReference type="ARBA" id="ARBA00022741"/>
    </source>
</evidence>
<feature type="domain" description="Protein kinase" evidence="17">
    <location>
        <begin position="1764"/>
        <end position="2117"/>
    </location>
</feature>
<feature type="region of interest" description="Disordered" evidence="15">
    <location>
        <begin position="551"/>
        <end position="579"/>
    </location>
</feature>
<evidence type="ECO:0000256" key="12">
    <source>
        <dbReference type="ARBA" id="ARBA00023170"/>
    </source>
</evidence>
<evidence type="ECO:0000256" key="11">
    <source>
        <dbReference type="ARBA" id="ARBA00023137"/>
    </source>
</evidence>
<evidence type="ECO:0000256" key="16">
    <source>
        <dbReference type="SAM" id="SignalP"/>
    </source>
</evidence>
<dbReference type="Pfam" id="PF01030">
    <property type="entry name" value="Recep_L_domain"/>
    <property type="match status" value="2"/>
</dbReference>
<dbReference type="InterPro" id="IPR008266">
    <property type="entry name" value="Tyr_kinase_AS"/>
</dbReference>
<keyword evidence="5" id="KW-0812">Transmembrane</keyword>
<feature type="region of interest" description="Disordered" evidence="15">
    <location>
        <begin position="79"/>
        <end position="98"/>
    </location>
</feature>
<dbReference type="PANTHER" id="PTHR24416:SF566">
    <property type="entry name" value="EPIDERMAL GROWTH FACTOR RECEPTOR"/>
    <property type="match status" value="1"/>
</dbReference>
<dbReference type="GO" id="GO:0043066">
    <property type="term" value="P:negative regulation of apoptotic process"/>
    <property type="evidence" value="ECO:0007669"/>
    <property type="project" value="TreeGrafter"/>
</dbReference>
<dbReference type="GO" id="GO:0005524">
    <property type="term" value="F:ATP binding"/>
    <property type="evidence" value="ECO:0007669"/>
    <property type="project" value="UniProtKB-KW"/>
</dbReference>
<keyword evidence="12 18" id="KW-0675">Receptor</keyword>
<dbReference type="InterPro" id="IPR006212">
    <property type="entry name" value="Furin_repeat"/>
</dbReference>
<dbReference type="GO" id="GO:0022008">
    <property type="term" value="P:neurogenesis"/>
    <property type="evidence" value="ECO:0007669"/>
    <property type="project" value="TreeGrafter"/>
</dbReference>
<evidence type="ECO:0000256" key="14">
    <source>
        <dbReference type="ARBA" id="ARBA00051243"/>
    </source>
</evidence>
<gene>
    <name evidence="18" type="ORF">D915_000912</name>
</gene>
<evidence type="ECO:0000256" key="9">
    <source>
        <dbReference type="ARBA" id="ARBA00022989"/>
    </source>
</evidence>
<feature type="chain" id="PRO_5020029920" description="receptor protein-tyrosine kinase" evidence="16">
    <location>
        <begin position="24"/>
        <end position="2391"/>
    </location>
</feature>
<evidence type="ECO:0000256" key="15">
    <source>
        <dbReference type="SAM" id="MobiDB-lite"/>
    </source>
</evidence>
<dbReference type="SMART" id="SM00219">
    <property type="entry name" value="TyrKc"/>
    <property type="match status" value="1"/>
</dbReference>
<dbReference type="InterPro" id="IPR009030">
    <property type="entry name" value="Growth_fac_rcpt_cys_sf"/>
</dbReference>
<organism evidence="18 19">
    <name type="scientific">Fasciola hepatica</name>
    <name type="common">Liver fluke</name>
    <dbReference type="NCBI Taxonomy" id="6192"/>
    <lineage>
        <taxon>Eukaryota</taxon>
        <taxon>Metazoa</taxon>
        <taxon>Spiralia</taxon>
        <taxon>Lophotrochozoa</taxon>
        <taxon>Platyhelminthes</taxon>
        <taxon>Trematoda</taxon>
        <taxon>Digenea</taxon>
        <taxon>Plagiorchiida</taxon>
        <taxon>Echinostomata</taxon>
        <taxon>Echinostomatoidea</taxon>
        <taxon>Fasciolidae</taxon>
        <taxon>Fasciola</taxon>
    </lineage>
</organism>
<proteinExistence type="predicted"/>
<dbReference type="PROSITE" id="PS00109">
    <property type="entry name" value="PROTEIN_KINASE_TYR"/>
    <property type="match status" value="1"/>
</dbReference>
<feature type="compositionally biased region" description="Basic and acidic residues" evidence="15">
    <location>
        <begin position="554"/>
        <end position="568"/>
    </location>
</feature>
<dbReference type="GO" id="GO:0007169">
    <property type="term" value="P:cell surface receptor protein tyrosine kinase signaling pathway"/>
    <property type="evidence" value="ECO:0007669"/>
    <property type="project" value="TreeGrafter"/>
</dbReference>
<dbReference type="GO" id="GO:0043235">
    <property type="term" value="C:receptor complex"/>
    <property type="evidence" value="ECO:0007669"/>
    <property type="project" value="TreeGrafter"/>
</dbReference>
<dbReference type="Gene3D" id="2.10.220.10">
    <property type="entry name" value="Hormone Receptor, Insulin-like Growth Factor Receptor 1, Chain A, domain 2"/>
    <property type="match status" value="4"/>
</dbReference>
<dbReference type="GO" id="GO:0004714">
    <property type="term" value="F:transmembrane receptor protein tyrosine kinase activity"/>
    <property type="evidence" value="ECO:0007669"/>
    <property type="project" value="UniProtKB-EC"/>
</dbReference>
<evidence type="ECO:0000256" key="10">
    <source>
        <dbReference type="ARBA" id="ARBA00023136"/>
    </source>
</evidence>
<dbReference type="InterPro" id="IPR001245">
    <property type="entry name" value="Ser-Thr/Tyr_kinase_cat_dom"/>
</dbReference>
<dbReference type="EC" id="2.7.10.1" evidence="2"/>
<keyword evidence="4" id="KW-0808">Transferase</keyword>
<comment type="subcellular location">
    <subcellularLocation>
        <location evidence="1">Membrane</location>
        <topology evidence="1">Single-pass type I membrane protein</topology>
    </subcellularLocation>
</comment>
<comment type="caution">
    <text evidence="18">The sequence shown here is derived from an EMBL/GenBank/DDBJ whole genome shotgun (WGS) entry which is preliminary data.</text>
</comment>
<evidence type="ECO:0000313" key="18">
    <source>
        <dbReference type="EMBL" id="THD28126.1"/>
    </source>
</evidence>
<feature type="region of interest" description="Disordered" evidence="15">
    <location>
        <begin position="48"/>
        <end position="70"/>
    </location>
</feature>
<keyword evidence="11 18" id="KW-0829">Tyrosine-protein kinase</keyword>
<evidence type="ECO:0000256" key="4">
    <source>
        <dbReference type="ARBA" id="ARBA00022679"/>
    </source>
</evidence>
<dbReference type="InterPro" id="IPR036941">
    <property type="entry name" value="Rcpt_L-dom_sf"/>
</dbReference>
<evidence type="ECO:0000259" key="17">
    <source>
        <dbReference type="PROSITE" id="PS50011"/>
    </source>
</evidence>
<accession>A0A4E0RJ13</accession>
<evidence type="ECO:0000256" key="8">
    <source>
        <dbReference type="ARBA" id="ARBA00022840"/>
    </source>
</evidence>
<evidence type="ECO:0000256" key="7">
    <source>
        <dbReference type="ARBA" id="ARBA00022777"/>
    </source>
</evidence>
<dbReference type="InterPro" id="IPR020635">
    <property type="entry name" value="Tyr_kinase_cat_dom"/>
</dbReference>
<feature type="region of interest" description="Disordered" evidence="15">
    <location>
        <begin position="1569"/>
        <end position="1592"/>
    </location>
</feature>
<dbReference type="Gene3D" id="3.80.20.20">
    <property type="entry name" value="Receptor L-domain"/>
    <property type="match status" value="2"/>
</dbReference>
<dbReference type="InterPro" id="IPR011009">
    <property type="entry name" value="Kinase-like_dom_sf"/>
</dbReference>
<dbReference type="InterPro" id="IPR000719">
    <property type="entry name" value="Prot_kinase_dom"/>
</dbReference>
<dbReference type="SUPFAM" id="SSF57184">
    <property type="entry name" value="Growth factor receptor domain"/>
    <property type="match status" value="3"/>
</dbReference>
<keyword evidence="6" id="KW-0547">Nucleotide-binding</keyword>